<protein>
    <submittedName>
        <fullName evidence="1">Uncharacterized protein</fullName>
    </submittedName>
</protein>
<organism evidence="1 2">
    <name type="scientific">Zizania palustris</name>
    <name type="common">Northern wild rice</name>
    <dbReference type="NCBI Taxonomy" id="103762"/>
    <lineage>
        <taxon>Eukaryota</taxon>
        <taxon>Viridiplantae</taxon>
        <taxon>Streptophyta</taxon>
        <taxon>Embryophyta</taxon>
        <taxon>Tracheophyta</taxon>
        <taxon>Spermatophyta</taxon>
        <taxon>Magnoliopsida</taxon>
        <taxon>Liliopsida</taxon>
        <taxon>Poales</taxon>
        <taxon>Poaceae</taxon>
        <taxon>BOP clade</taxon>
        <taxon>Oryzoideae</taxon>
        <taxon>Oryzeae</taxon>
        <taxon>Zizaniinae</taxon>
        <taxon>Zizania</taxon>
    </lineage>
</organism>
<accession>A0A8J5SWI0</accession>
<dbReference type="AlphaFoldDB" id="A0A8J5SWI0"/>
<sequence length="101" mass="10404">MASEEFLVKAGVIRENLTEVVAMVATMPTLPVTPRPIQAVNNSSIFFRNSRGDNEATGASAIRFSPVGIGDPTMGNVLLSIVATGMGSGSITIPPVDTSVG</sequence>
<evidence type="ECO:0000313" key="2">
    <source>
        <dbReference type="Proteomes" id="UP000729402"/>
    </source>
</evidence>
<reference evidence="1" key="2">
    <citation type="submission" date="2021-02" db="EMBL/GenBank/DDBJ databases">
        <authorList>
            <person name="Kimball J.A."/>
            <person name="Haas M.W."/>
            <person name="Macchietto M."/>
            <person name="Kono T."/>
            <person name="Duquette J."/>
            <person name="Shao M."/>
        </authorList>
    </citation>
    <scope>NUCLEOTIDE SEQUENCE</scope>
    <source>
        <tissue evidence="1">Fresh leaf tissue</tissue>
    </source>
</reference>
<comment type="caution">
    <text evidence="1">The sequence shown here is derived from an EMBL/GenBank/DDBJ whole genome shotgun (WGS) entry which is preliminary data.</text>
</comment>
<reference evidence="1" key="1">
    <citation type="journal article" date="2021" name="bioRxiv">
        <title>Whole Genome Assembly and Annotation of Northern Wild Rice, Zizania palustris L., Supports a Whole Genome Duplication in the Zizania Genus.</title>
        <authorList>
            <person name="Haas M."/>
            <person name="Kono T."/>
            <person name="Macchietto M."/>
            <person name="Millas R."/>
            <person name="McGilp L."/>
            <person name="Shao M."/>
            <person name="Duquette J."/>
            <person name="Hirsch C.N."/>
            <person name="Kimball J."/>
        </authorList>
    </citation>
    <scope>NUCLEOTIDE SEQUENCE</scope>
    <source>
        <tissue evidence="1">Fresh leaf tissue</tissue>
    </source>
</reference>
<gene>
    <name evidence="1" type="ORF">GUJ93_ZPchr0014g47221</name>
</gene>
<dbReference type="EMBL" id="JAAALK010000086">
    <property type="protein sequence ID" value="KAG8081883.1"/>
    <property type="molecule type" value="Genomic_DNA"/>
</dbReference>
<evidence type="ECO:0000313" key="1">
    <source>
        <dbReference type="EMBL" id="KAG8081883.1"/>
    </source>
</evidence>
<keyword evidence="2" id="KW-1185">Reference proteome</keyword>
<proteinExistence type="predicted"/>
<name>A0A8J5SWI0_ZIZPA</name>
<dbReference type="Proteomes" id="UP000729402">
    <property type="component" value="Unassembled WGS sequence"/>
</dbReference>